<proteinExistence type="predicted"/>
<comment type="caution">
    <text evidence="1">The sequence shown here is derived from an EMBL/GenBank/DDBJ whole genome shotgun (WGS) entry which is preliminary data.</text>
</comment>
<organism evidence="1 2">
    <name type="scientific">Boletus edulis BED1</name>
    <dbReference type="NCBI Taxonomy" id="1328754"/>
    <lineage>
        <taxon>Eukaryota</taxon>
        <taxon>Fungi</taxon>
        <taxon>Dikarya</taxon>
        <taxon>Basidiomycota</taxon>
        <taxon>Agaricomycotina</taxon>
        <taxon>Agaricomycetes</taxon>
        <taxon>Agaricomycetidae</taxon>
        <taxon>Boletales</taxon>
        <taxon>Boletineae</taxon>
        <taxon>Boletaceae</taxon>
        <taxon>Boletoideae</taxon>
        <taxon>Boletus</taxon>
    </lineage>
</organism>
<reference evidence="1" key="2">
    <citation type="journal article" date="2020" name="Nat. Commun.">
        <title>Large-scale genome sequencing of mycorrhizal fungi provides insights into the early evolution of symbiotic traits.</title>
        <authorList>
            <person name="Miyauchi S."/>
            <person name="Kiss E."/>
            <person name="Kuo A."/>
            <person name="Drula E."/>
            <person name="Kohler A."/>
            <person name="Sanchez-Garcia M."/>
            <person name="Morin E."/>
            <person name="Andreopoulos B."/>
            <person name="Barry K.W."/>
            <person name="Bonito G."/>
            <person name="Buee M."/>
            <person name="Carver A."/>
            <person name="Chen C."/>
            <person name="Cichocki N."/>
            <person name="Clum A."/>
            <person name="Culley D."/>
            <person name="Crous P.W."/>
            <person name="Fauchery L."/>
            <person name="Girlanda M."/>
            <person name="Hayes R.D."/>
            <person name="Keri Z."/>
            <person name="LaButti K."/>
            <person name="Lipzen A."/>
            <person name="Lombard V."/>
            <person name="Magnuson J."/>
            <person name="Maillard F."/>
            <person name="Murat C."/>
            <person name="Nolan M."/>
            <person name="Ohm R.A."/>
            <person name="Pangilinan J."/>
            <person name="Pereira M.F."/>
            <person name="Perotto S."/>
            <person name="Peter M."/>
            <person name="Pfister S."/>
            <person name="Riley R."/>
            <person name="Sitrit Y."/>
            <person name="Stielow J.B."/>
            <person name="Szollosi G."/>
            <person name="Zifcakova L."/>
            <person name="Stursova M."/>
            <person name="Spatafora J.W."/>
            <person name="Tedersoo L."/>
            <person name="Vaario L.M."/>
            <person name="Yamada A."/>
            <person name="Yan M."/>
            <person name="Wang P."/>
            <person name="Xu J."/>
            <person name="Bruns T."/>
            <person name="Baldrian P."/>
            <person name="Vilgalys R."/>
            <person name="Dunand C."/>
            <person name="Henrissat B."/>
            <person name="Grigoriev I.V."/>
            <person name="Hibbett D."/>
            <person name="Nagy L.G."/>
            <person name="Martin F.M."/>
        </authorList>
    </citation>
    <scope>NUCLEOTIDE SEQUENCE</scope>
    <source>
        <strain evidence="1">BED1</strain>
    </source>
</reference>
<name>A0AAD4BUR4_BOLED</name>
<reference evidence="1" key="1">
    <citation type="submission" date="2019-10" db="EMBL/GenBank/DDBJ databases">
        <authorList>
            <consortium name="DOE Joint Genome Institute"/>
            <person name="Kuo A."/>
            <person name="Miyauchi S."/>
            <person name="Kiss E."/>
            <person name="Drula E."/>
            <person name="Kohler A."/>
            <person name="Sanchez-Garcia M."/>
            <person name="Andreopoulos B."/>
            <person name="Barry K.W."/>
            <person name="Bonito G."/>
            <person name="Buee M."/>
            <person name="Carver A."/>
            <person name="Chen C."/>
            <person name="Cichocki N."/>
            <person name="Clum A."/>
            <person name="Culley D."/>
            <person name="Crous P.W."/>
            <person name="Fauchery L."/>
            <person name="Girlanda M."/>
            <person name="Hayes R."/>
            <person name="Keri Z."/>
            <person name="LaButti K."/>
            <person name="Lipzen A."/>
            <person name="Lombard V."/>
            <person name="Magnuson J."/>
            <person name="Maillard F."/>
            <person name="Morin E."/>
            <person name="Murat C."/>
            <person name="Nolan M."/>
            <person name="Ohm R."/>
            <person name="Pangilinan J."/>
            <person name="Pereira M."/>
            <person name="Perotto S."/>
            <person name="Peter M."/>
            <person name="Riley R."/>
            <person name="Sitrit Y."/>
            <person name="Stielow B."/>
            <person name="Szollosi G."/>
            <person name="Zifcakova L."/>
            <person name="Stursova M."/>
            <person name="Spatafora J.W."/>
            <person name="Tedersoo L."/>
            <person name="Vaario L.-M."/>
            <person name="Yamada A."/>
            <person name="Yan M."/>
            <person name="Wang P."/>
            <person name="Xu J."/>
            <person name="Bruns T."/>
            <person name="Baldrian P."/>
            <person name="Vilgalys R."/>
            <person name="Henrissat B."/>
            <person name="Grigoriev I.V."/>
            <person name="Hibbett D."/>
            <person name="Nagy L.G."/>
            <person name="Martin F.M."/>
        </authorList>
    </citation>
    <scope>NUCLEOTIDE SEQUENCE</scope>
    <source>
        <strain evidence="1">BED1</strain>
    </source>
</reference>
<evidence type="ECO:0000313" key="2">
    <source>
        <dbReference type="Proteomes" id="UP001194468"/>
    </source>
</evidence>
<protein>
    <submittedName>
        <fullName evidence="1">Uncharacterized protein</fullName>
    </submittedName>
</protein>
<accession>A0AAD4BUR4</accession>
<evidence type="ECO:0000313" key="1">
    <source>
        <dbReference type="EMBL" id="KAF8440437.1"/>
    </source>
</evidence>
<dbReference type="EMBL" id="WHUW01000012">
    <property type="protein sequence ID" value="KAF8440437.1"/>
    <property type="molecule type" value="Genomic_DNA"/>
</dbReference>
<dbReference type="AlphaFoldDB" id="A0AAD4BUR4"/>
<gene>
    <name evidence="1" type="ORF">L210DRAFT_3539675</name>
</gene>
<sequence length="51" mass="5441">MLTRCKKSMVICSSRGFLFGKASETLVGKLAASVKAGNWINGHELLCGRIG</sequence>
<keyword evidence="2" id="KW-1185">Reference proteome</keyword>
<dbReference type="Proteomes" id="UP001194468">
    <property type="component" value="Unassembled WGS sequence"/>
</dbReference>